<dbReference type="AlphaFoldDB" id="G0MMW3"/>
<dbReference type="PANTHER" id="PTHR13091:SF0">
    <property type="entry name" value="NONSENSE-MEDIATED MRNA DECAY FACTOR SMG8"/>
    <property type="match status" value="1"/>
</dbReference>
<dbReference type="InParanoid" id="G0MMW3"/>
<comment type="similarity">
    <text evidence="1 4">Belongs to the SMG8 family.</text>
</comment>
<dbReference type="OrthoDB" id="63589at2759"/>
<dbReference type="InterPro" id="IPR019354">
    <property type="entry name" value="SMG8-like"/>
</dbReference>
<dbReference type="eggNOG" id="KOG3692">
    <property type="taxonomic scope" value="Eukaryota"/>
</dbReference>
<comment type="function">
    <text evidence="4">Involved in nonsense-mediated decay (NMD) of mRNAs containing premature stop codons.</text>
</comment>
<evidence type="ECO:0000256" key="5">
    <source>
        <dbReference type="SAM" id="MobiDB-lite"/>
    </source>
</evidence>
<dbReference type="Pfam" id="PF10220">
    <property type="entry name" value="Smg8_Smg9"/>
    <property type="match status" value="1"/>
</dbReference>
<dbReference type="EMBL" id="GL379802">
    <property type="protein sequence ID" value="EGT37485.1"/>
    <property type="molecule type" value="Genomic_DNA"/>
</dbReference>
<dbReference type="Proteomes" id="UP000008068">
    <property type="component" value="Unassembled WGS sequence"/>
</dbReference>
<dbReference type="STRING" id="135651.G0MMW3"/>
<dbReference type="HOGENOM" id="CLU_375675_0_0_1"/>
<keyword evidence="2 4" id="KW-0866">Nonsense-mediated mRNA decay</keyword>
<proteinExistence type="inferred from homology"/>
<feature type="compositionally biased region" description="Polar residues" evidence="5">
    <location>
        <begin position="589"/>
        <end position="598"/>
    </location>
</feature>
<keyword evidence="7" id="KW-1185">Reference proteome</keyword>
<evidence type="ECO:0000313" key="7">
    <source>
        <dbReference type="Proteomes" id="UP000008068"/>
    </source>
</evidence>
<dbReference type="FunCoup" id="G0MMW3">
    <property type="interactions" value="1733"/>
</dbReference>
<accession>G0MMW3</accession>
<dbReference type="PANTHER" id="PTHR13091">
    <property type="entry name" value="AMPLIFIED IN BREAST CANCER 2-RELATED"/>
    <property type="match status" value="1"/>
</dbReference>
<feature type="region of interest" description="Disordered" evidence="5">
    <location>
        <begin position="587"/>
        <end position="634"/>
    </location>
</feature>
<dbReference type="GO" id="GO:0000184">
    <property type="term" value="P:nuclear-transcribed mRNA catabolic process, nonsense-mediated decay"/>
    <property type="evidence" value="ECO:0007669"/>
    <property type="project" value="UniProtKB-UniRule"/>
</dbReference>
<gene>
    <name evidence="6" type="ORF">CAEBREN_08954</name>
</gene>
<organism evidence="7">
    <name type="scientific">Caenorhabditis brenneri</name>
    <name type="common">Nematode worm</name>
    <dbReference type="NCBI Taxonomy" id="135651"/>
    <lineage>
        <taxon>Eukaryota</taxon>
        <taxon>Metazoa</taxon>
        <taxon>Ecdysozoa</taxon>
        <taxon>Nematoda</taxon>
        <taxon>Chromadorea</taxon>
        <taxon>Rhabditida</taxon>
        <taxon>Rhabditina</taxon>
        <taxon>Rhabditomorpha</taxon>
        <taxon>Rhabditoidea</taxon>
        <taxon>Rhabditidae</taxon>
        <taxon>Peloderinae</taxon>
        <taxon>Caenorhabditis</taxon>
    </lineage>
</organism>
<evidence type="ECO:0000256" key="2">
    <source>
        <dbReference type="ARBA" id="ARBA00023161"/>
    </source>
</evidence>
<evidence type="ECO:0000313" key="6">
    <source>
        <dbReference type="EMBL" id="EGT37485.1"/>
    </source>
</evidence>
<sequence length="840" mass="96090">MRRTSASPLSPPYPLERACLFSFWRKCCIFVFHLLEINFHRFQSKMDLLDFVRQSKTLYDAQLTTKIKVIGVIGKDHPDHGKGDNINSYLRENVFSVASSEEETCSIRAHYSTDEQILFLVMNGVSDVANLRKSLKKCSTNYFEAIAESELQEIRMLHFLFISCHFIIIFEQTSRIDVEFLRLLRRVNASRMRYRKQVNQRLVADGLRTVQFNNRILSPNDGEGRMVVPRVLLAFEKNNIRQDVNTVKKRELYEKLEKNLDSQFTDLLKNFELIDSGSSSLCQLNETIPCVHLLNPKIIRRDIVTEMFENLMAEVDNTKPPGNLQLASNNSFVKFLEDNFRSEKNEITLENVIELMKTLQCILDGSLEEKEKEITVMQDFLAQLRQDNLFEAKRMYTNDTSEGRRGFTDLEPVKIRTKEEHMRRFNDATHFIESVVGINSKEILAEMQATCNDLWHSDMRACESISMMGHPCVKKVHPTYGDQTAPESRWTPHDAANTLVSTCVCGRKQLIRQEPFSVKEANFDFYEHPDFQCCKRLWRFQFQLYREDGEDEIMWADRESNSLRAAKKMAQQEDELAEVIDELDIPESLQGSLSPEESSQSDEDVRIEMASSADSSDSEMIGPSSRHQALMGSPSKTERELAVEHAKRILKLENTGKSEDFILGVPNSLTAGKLPIFPSFYLTALGDASMYNHGSGLKNQPNFKIGGDYLTPTVVFLDSAQRATLGDVLKSELPIRRPCTCRKPPLKSAQLQKIHVVTPKAPVHITLDPKIVIPGHEGVYGTGQEPLELHHSKYYILHLPAVYSGPSGTWIPEDYNPNREGKLMGGALKIVYKPVFSFRW</sequence>
<evidence type="ECO:0000256" key="1">
    <source>
        <dbReference type="ARBA" id="ARBA00006443"/>
    </source>
</evidence>
<feature type="compositionally biased region" description="Low complexity" evidence="5">
    <location>
        <begin position="608"/>
        <end position="621"/>
    </location>
</feature>
<dbReference type="OMA" id="MHSGCPK"/>
<evidence type="ECO:0000256" key="4">
    <source>
        <dbReference type="RuleBase" id="RU367133"/>
    </source>
</evidence>
<evidence type="ECO:0000256" key="3">
    <source>
        <dbReference type="ARBA" id="ARBA00029509"/>
    </source>
</evidence>
<protein>
    <recommendedName>
        <fullName evidence="3 4">Nonsense-mediated mRNA decay factor SMG8</fullName>
    </recommendedName>
</protein>
<reference evidence="7" key="1">
    <citation type="submission" date="2011-07" db="EMBL/GenBank/DDBJ databases">
        <authorList>
            <consortium name="Caenorhabditis brenneri Sequencing and Analysis Consortium"/>
            <person name="Wilson R.K."/>
        </authorList>
    </citation>
    <scope>NUCLEOTIDE SEQUENCE [LARGE SCALE GENOMIC DNA]</scope>
    <source>
        <strain evidence="7">PB2801</strain>
    </source>
</reference>
<name>G0MMW3_CAEBE</name>